<organism evidence="6 7">
    <name type="scientific">Microlunatus ginsengisoli</name>
    <dbReference type="NCBI Taxonomy" id="363863"/>
    <lineage>
        <taxon>Bacteria</taxon>
        <taxon>Bacillati</taxon>
        <taxon>Actinomycetota</taxon>
        <taxon>Actinomycetes</taxon>
        <taxon>Propionibacteriales</taxon>
        <taxon>Propionibacteriaceae</taxon>
        <taxon>Microlunatus</taxon>
    </lineage>
</organism>
<dbReference type="CDD" id="cd01392">
    <property type="entry name" value="HTH_LacI"/>
    <property type="match status" value="1"/>
</dbReference>
<reference evidence="7" key="1">
    <citation type="journal article" date="2019" name="Int. J. Syst. Evol. Microbiol.">
        <title>The Global Catalogue of Microorganisms (GCM) 10K type strain sequencing project: providing services to taxonomists for standard genome sequencing and annotation.</title>
        <authorList>
            <consortium name="The Broad Institute Genomics Platform"/>
            <consortium name="The Broad Institute Genome Sequencing Center for Infectious Disease"/>
            <person name="Wu L."/>
            <person name="Ma J."/>
        </authorList>
    </citation>
    <scope>NUCLEOTIDE SEQUENCE [LARGE SCALE GENOMIC DNA]</scope>
    <source>
        <strain evidence="7">JCM 16929</strain>
    </source>
</reference>
<dbReference type="SMART" id="SM00354">
    <property type="entry name" value="HTH_LACI"/>
    <property type="match status" value="1"/>
</dbReference>
<sequence>MSIVDVAERAGVSPATVSRSLRGLAKVSPDTRRRVVEAARELDYVTLLQANSIEAGPRRTVAVIVPYITRWFFSTVTAGAVDLLRSQAYDVMLYHLGSADVRDQFFERVPLDARVVGILTLSMPLTEEHTLALRALDLPMVSVGTRVPGSPSVGIDEAAAATSAINHLLHLRHERIGLISGTADDARFGFVSSAARRRGAERALAAAGRPLDPRLVADGSHGLEGGAAAMAKLLSRSTLPTAVFAESDELAIGALWALRRAGLAVPEDMSIIGVDDHEMAAMLDLTTIAQSVPEQGEVAAELLIQLLDGTAGDDVCEPVFLPTRLVLRASTAPPPRPRRTTAPGPGSSGRGRASRTG</sequence>
<dbReference type="PANTHER" id="PTHR30146">
    <property type="entry name" value="LACI-RELATED TRANSCRIPTIONAL REPRESSOR"/>
    <property type="match status" value="1"/>
</dbReference>
<feature type="compositionally biased region" description="Low complexity" evidence="4">
    <location>
        <begin position="340"/>
        <end position="357"/>
    </location>
</feature>
<comment type="caution">
    <text evidence="6">The sequence shown here is derived from an EMBL/GenBank/DDBJ whole genome shotgun (WGS) entry which is preliminary data.</text>
</comment>
<feature type="domain" description="HTH lacI-type" evidence="5">
    <location>
        <begin position="1"/>
        <end position="55"/>
    </location>
</feature>
<dbReference type="InterPro" id="IPR046335">
    <property type="entry name" value="LacI/GalR-like_sensor"/>
</dbReference>
<dbReference type="InterPro" id="IPR000843">
    <property type="entry name" value="HTH_LacI"/>
</dbReference>
<dbReference type="InterPro" id="IPR010982">
    <property type="entry name" value="Lambda_DNA-bd_dom_sf"/>
</dbReference>
<evidence type="ECO:0000313" key="7">
    <source>
        <dbReference type="Proteomes" id="UP001501490"/>
    </source>
</evidence>
<dbReference type="Proteomes" id="UP001501490">
    <property type="component" value="Unassembled WGS sequence"/>
</dbReference>
<evidence type="ECO:0000256" key="4">
    <source>
        <dbReference type="SAM" id="MobiDB-lite"/>
    </source>
</evidence>
<accession>A0ABP7AVY6</accession>
<dbReference type="Pfam" id="PF13377">
    <property type="entry name" value="Peripla_BP_3"/>
    <property type="match status" value="1"/>
</dbReference>
<dbReference type="PROSITE" id="PS50932">
    <property type="entry name" value="HTH_LACI_2"/>
    <property type="match status" value="1"/>
</dbReference>
<feature type="region of interest" description="Disordered" evidence="4">
    <location>
        <begin position="328"/>
        <end position="357"/>
    </location>
</feature>
<protein>
    <submittedName>
        <fullName evidence="6">LacI family DNA-binding transcriptional regulator</fullName>
    </submittedName>
</protein>
<evidence type="ECO:0000256" key="1">
    <source>
        <dbReference type="ARBA" id="ARBA00023015"/>
    </source>
</evidence>
<keyword evidence="2 6" id="KW-0238">DNA-binding</keyword>
<evidence type="ECO:0000256" key="2">
    <source>
        <dbReference type="ARBA" id="ARBA00023125"/>
    </source>
</evidence>
<gene>
    <name evidence="6" type="ORF">GCM10022236_49730</name>
</gene>
<dbReference type="InterPro" id="IPR028082">
    <property type="entry name" value="Peripla_BP_I"/>
</dbReference>
<dbReference type="Pfam" id="PF00356">
    <property type="entry name" value="LacI"/>
    <property type="match status" value="1"/>
</dbReference>
<dbReference type="GO" id="GO:0003677">
    <property type="term" value="F:DNA binding"/>
    <property type="evidence" value="ECO:0007669"/>
    <property type="project" value="UniProtKB-KW"/>
</dbReference>
<evidence type="ECO:0000259" key="5">
    <source>
        <dbReference type="PROSITE" id="PS50932"/>
    </source>
</evidence>
<keyword evidence="3" id="KW-0804">Transcription</keyword>
<dbReference type="CDD" id="cd06267">
    <property type="entry name" value="PBP1_LacI_sugar_binding-like"/>
    <property type="match status" value="1"/>
</dbReference>
<evidence type="ECO:0000313" key="6">
    <source>
        <dbReference type="EMBL" id="GAA3641146.1"/>
    </source>
</evidence>
<evidence type="ECO:0000256" key="3">
    <source>
        <dbReference type="ARBA" id="ARBA00023163"/>
    </source>
</evidence>
<dbReference type="EMBL" id="BAABAB010000051">
    <property type="protein sequence ID" value="GAA3641146.1"/>
    <property type="molecule type" value="Genomic_DNA"/>
</dbReference>
<dbReference type="SUPFAM" id="SSF53822">
    <property type="entry name" value="Periplasmic binding protein-like I"/>
    <property type="match status" value="1"/>
</dbReference>
<dbReference type="SUPFAM" id="SSF47413">
    <property type="entry name" value="lambda repressor-like DNA-binding domains"/>
    <property type="match status" value="1"/>
</dbReference>
<dbReference type="RefSeq" id="WP_344809750.1">
    <property type="nucleotide sequence ID" value="NZ_BAABAB010000051.1"/>
</dbReference>
<dbReference type="Gene3D" id="1.10.260.40">
    <property type="entry name" value="lambda repressor-like DNA-binding domains"/>
    <property type="match status" value="1"/>
</dbReference>
<proteinExistence type="predicted"/>
<keyword evidence="7" id="KW-1185">Reference proteome</keyword>
<dbReference type="Gene3D" id="3.40.50.2300">
    <property type="match status" value="2"/>
</dbReference>
<dbReference type="PANTHER" id="PTHR30146:SF138">
    <property type="entry name" value="TRANSCRIPTIONAL REGULATORY PROTEIN"/>
    <property type="match status" value="1"/>
</dbReference>
<keyword evidence="1" id="KW-0805">Transcription regulation</keyword>
<name>A0ABP7AVY6_9ACTN</name>